<dbReference type="PANTHER" id="PTHR10889:SF1">
    <property type="entry name" value="DEOXYRIBOSE-PHOSPHATE ALDOLASE"/>
    <property type="match status" value="1"/>
</dbReference>
<dbReference type="HAMAP" id="MF_00114">
    <property type="entry name" value="DeoC_type1"/>
    <property type="match status" value="1"/>
</dbReference>
<evidence type="ECO:0000256" key="6">
    <source>
        <dbReference type="ARBA" id="ARBA00056337"/>
    </source>
</evidence>
<dbReference type="Gene3D" id="3.20.20.70">
    <property type="entry name" value="Aldolase class I"/>
    <property type="match status" value="1"/>
</dbReference>
<evidence type="ECO:0000313" key="8">
    <source>
        <dbReference type="EMBL" id="OGY51663.1"/>
    </source>
</evidence>
<dbReference type="AlphaFoldDB" id="A0A1G1YH22"/>
<evidence type="ECO:0000256" key="4">
    <source>
        <dbReference type="ARBA" id="ARBA00023270"/>
    </source>
</evidence>
<dbReference type="SMART" id="SM01133">
    <property type="entry name" value="DeoC"/>
    <property type="match status" value="1"/>
</dbReference>
<dbReference type="SUPFAM" id="SSF51569">
    <property type="entry name" value="Aldolase"/>
    <property type="match status" value="1"/>
</dbReference>
<keyword evidence="2 7" id="KW-0963">Cytoplasm</keyword>
<dbReference type="PIRSF" id="PIRSF001357">
    <property type="entry name" value="DeoC"/>
    <property type="match status" value="1"/>
</dbReference>
<comment type="catalytic activity">
    <reaction evidence="5 7">
        <text>2-deoxy-D-ribose 5-phosphate = D-glyceraldehyde 3-phosphate + acetaldehyde</text>
        <dbReference type="Rhea" id="RHEA:12821"/>
        <dbReference type="ChEBI" id="CHEBI:15343"/>
        <dbReference type="ChEBI" id="CHEBI:59776"/>
        <dbReference type="ChEBI" id="CHEBI:62877"/>
        <dbReference type="EC" id="4.1.2.4"/>
    </reaction>
</comment>
<keyword evidence="3 7" id="KW-0456">Lyase</keyword>
<evidence type="ECO:0000256" key="2">
    <source>
        <dbReference type="ARBA" id="ARBA00022490"/>
    </source>
</evidence>
<proteinExistence type="inferred from homology"/>
<dbReference type="EC" id="4.1.2.4" evidence="7"/>
<keyword evidence="4 7" id="KW-0704">Schiff base</keyword>
<dbReference type="GO" id="GO:0004139">
    <property type="term" value="F:deoxyribose-phosphate aldolase activity"/>
    <property type="evidence" value="ECO:0007669"/>
    <property type="project" value="UniProtKB-UniRule"/>
</dbReference>
<dbReference type="GO" id="GO:0009264">
    <property type="term" value="P:deoxyribonucleotide catabolic process"/>
    <property type="evidence" value="ECO:0007669"/>
    <property type="project" value="UniProtKB-UniRule"/>
</dbReference>
<reference evidence="8 9" key="1">
    <citation type="journal article" date="2016" name="Nat. Commun.">
        <title>Thousands of microbial genomes shed light on interconnected biogeochemical processes in an aquifer system.</title>
        <authorList>
            <person name="Anantharaman K."/>
            <person name="Brown C.T."/>
            <person name="Hug L.A."/>
            <person name="Sharon I."/>
            <person name="Castelle C.J."/>
            <person name="Probst A.J."/>
            <person name="Thomas B.C."/>
            <person name="Singh A."/>
            <person name="Wilkins M.J."/>
            <person name="Karaoz U."/>
            <person name="Brodie E.L."/>
            <person name="Williams K.H."/>
            <person name="Hubbard S.S."/>
            <person name="Banfield J.F."/>
        </authorList>
    </citation>
    <scope>NUCLEOTIDE SEQUENCE [LARGE SCALE GENOMIC DNA]</scope>
</reference>
<dbReference type="InterPro" id="IPR011343">
    <property type="entry name" value="DeoC"/>
</dbReference>
<dbReference type="NCBIfam" id="TIGR00126">
    <property type="entry name" value="deoC"/>
    <property type="match status" value="1"/>
</dbReference>
<comment type="subcellular location">
    <subcellularLocation>
        <location evidence="7">Cytoplasm</location>
    </subcellularLocation>
</comment>
<dbReference type="InterPro" id="IPR028581">
    <property type="entry name" value="DeoC_typeI"/>
</dbReference>
<protein>
    <recommendedName>
        <fullName evidence="7">Deoxyribose-phosphate aldolase</fullName>
        <shortName evidence="7">DERA</shortName>
        <ecNumber evidence="7">4.1.2.4</ecNumber>
    </recommendedName>
    <alternativeName>
        <fullName evidence="7">2-deoxy-D-ribose 5-phosphate aldolase</fullName>
    </alternativeName>
    <alternativeName>
        <fullName evidence="7">Phosphodeoxyriboaldolase</fullName>
        <shortName evidence="7">Deoxyriboaldolase</shortName>
    </alternativeName>
</protein>
<dbReference type="CDD" id="cd00959">
    <property type="entry name" value="DeoC"/>
    <property type="match status" value="1"/>
</dbReference>
<comment type="function">
    <text evidence="6 7">Catalyzes a reversible aldol reaction between acetaldehyde and D-glyceraldehyde 3-phosphate to generate 2-deoxy-D-ribose 5-phosphate.</text>
</comment>
<comment type="caution">
    <text evidence="8">The sequence shown here is derived from an EMBL/GenBank/DDBJ whole genome shotgun (WGS) entry which is preliminary data.</text>
</comment>
<feature type="active site" description="Schiff-base intermediate with acetaldehyde" evidence="7">
    <location>
        <position position="151"/>
    </location>
</feature>
<gene>
    <name evidence="7" type="primary">deoC</name>
    <name evidence="8" type="ORF">A3A02_00615</name>
</gene>
<evidence type="ECO:0000256" key="1">
    <source>
        <dbReference type="ARBA" id="ARBA00010936"/>
    </source>
</evidence>
<name>A0A1G1YH22_9BACT</name>
<feature type="active site" description="Proton donor/acceptor" evidence="7">
    <location>
        <position position="89"/>
    </location>
</feature>
<accession>A0A1G1YH22</accession>
<dbReference type="Proteomes" id="UP000177376">
    <property type="component" value="Unassembled WGS sequence"/>
</dbReference>
<dbReference type="GO" id="GO:0005737">
    <property type="term" value="C:cytoplasm"/>
    <property type="evidence" value="ECO:0007669"/>
    <property type="project" value="UniProtKB-SubCell"/>
</dbReference>
<dbReference type="GO" id="GO:0016052">
    <property type="term" value="P:carbohydrate catabolic process"/>
    <property type="evidence" value="ECO:0007669"/>
    <property type="project" value="TreeGrafter"/>
</dbReference>
<feature type="active site" description="Proton donor/acceptor" evidence="7">
    <location>
        <position position="180"/>
    </location>
</feature>
<dbReference type="Pfam" id="PF01791">
    <property type="entry name" value="DeoC"/>
    <property type="match status" value="1"/>
</dbReference>
<evidence type="ECO:0000256" key="5">
    <source>
        <dbReference type="ARBA" id="ARBA00048791"/>
    </source>
</evidence>
<sequence>MGIASYIDHTLLKPEATRQQIIQLCQEAREYGCAAVCVNPTWVALCKEVLASSVVKVCAVVGFPLGANLPQIKALEALLAVRDGADEVDMVANIGSLKSGDLDLFKIDIITVSVAIPKVTLKVIIETCLLTEEEKNIACAIANDVGADFVKTSTGFSTKGATTDDVKLMRLTVGDKIGVKASGGIKDLATAKAMLQAGANRLGCSNSVAIIEEEISSSSLPCSGD</sequence>
<dbReference type="FunFam" id="3.20.20.70:FF:000044">
    <property type="entry name" value="Deoxyribose-phosphate aldolase"/>
    <property type="match status" value="1"/>
</dbReference>
<dbReference type="GO" id="GO:0006018">
    <property type="term" value="P:2-deoxyribose 1-phosphate catabolic process"/>
    <property type="evidence" value="ECO:0007669"/>
    <property type="project" value="UniProtKB-UniRule"/>
</dbReference>
<evidence type="ECO:0000313" key="9">
    <source>
        <dbReference type="Proteomes" id="UP000177376"/>
    </source>
</evidence>
<dbReference type="EMBL" id="MHIM01000033">
    <property type="protein sequence ID" value="OGY51663.1"/>
    <property type="molecule type" value="Genomic_DNA"/>
</dbReference>
<dbReference type="InterPro" id="IPR013785">
    <property type="entry name" value="Aldolase_TIM"/>
</dbReference>
<organism evidence="8 9">
    <name type="scientific">Candidatus Buchananbacteria bacterium RIFCSPLOWO2_01_FULL_39_33</name>
    <dbReference type="NCBI Taxonomy" id="1797543"/>
    <lineage>
        <taxon>Bacteria</taxon>
        <taxon>Candidatus Buchananiibacteriota</taxon>
    </lineage>
</organism>
<comment type="pathway">
    <text evidence="7">Carbohydrate degradation; 2-deoxy-D-ribose 1-phosphate degradation; D-glyceraldehyde 3-phosphate and acetaldehyde from 2-deoxy-alpha-D-ribose 1-phosphate: step 2/2.</text>
</comment>
<evidence type="ECO:0000256" key="7">
    <source>
        <dbReference type="HAMAP-Rule" id="MF_00114"/>
    </source>
</evidence>
<comment type="similarity">
    <text evidence="1 7">Belongs to the DeoC/FbaB aldolase family. DeoC type 1 subfamily.</text>
</comment>
<dbReference type="UniPathway" id="UPA00002">
    <property type="reaction ID" value="UER00468"/>
</dbReference>
<dbReference type="PANTHER" id="PTHR10889">
    <property type="entry name" value="DEOXYRIBOSE-PHOSPHATE ALDOLASE"/>
    <property type="match status" value="1"/>
</dbReference>
<dbReference type="InterPro" id="IPR002915">
    <property type="entry name" value="DeoC/FbaB/LacD_aldolase"/>
</dbReference>
<evidence type="ECO:0000256" key="3">
    <source>
        <dbReference type="ARBA" id="ARBA00023239"/>
    </source>
</evidence>